<dbReference type="PROSITE" id="PS00107">
    <property type="entry name" value="PROTEIN_KINASE_ATP"/>
    <property type="match status" value="1"/>
</dbReference>
<dbReference type="Proteomes" id="UP000319383">
    <property type="component" value="Chromosome"/>
</dbReference>
<organism evidence="10 11">
    <name type="scientific">Symmachiella dynata</name>
    <dbReference type="NCBI Taxonomy" id="2527995"/>
    <lineage>
        <taxon>Bacteria</taxon>
        <taxon>Pseudomonadati</taxon>
        <taxon>Planctomycetota</taxon>
        <taxon>Planctomycetia</taxon>
        <taxon>Planctomycetales</taxon>
        <taxon>Planctomycetaceae</taxon>
        <taxon>Symmachiella</taxon>
    </lineage>
</organism>
<keyword evidence="3 10" id="KW-0418">Kinase</keyword>
<feature type="binding site" evidence="5">
    <location>
        <position position="132"/>
    </location>
    <ligand>
        <name>ATP</name>
        <dbReference type="ChEBI" id="CHEBI:30616"/>
    </ligand>
</feature>
<dbReference type="KEGG" id="sdyn:Mal52_60090"/>
<protein>
    <submittedName>
        <fullName evidence="10">Serine/threonine-protein kinase PknB</fullName>
        <ecNumber evidence="10">2.7.11.1</ecNumber>
    </submittedName>
</protein>
<evidence type="ECO:0000256" key="8">
    <source>
        <dbReference type="SAM" id="Phobius"/>
    </source>
</evidence>
<reference evidence="10 11" key="1">
    <citation type="submission" date="2019-02" db="EMBL/GenBank/DDBJ databases">
        <title>Deep-cultivation of Planctomycetes and their phenomic and genomic characterization uncovers novel biology.</title>
        <authorList>
            <person name="Wiegand S."/>
            <person name="Jogler M."/>
            <person name="Boedeker C."/>
            <person name="Pinto D."/>
            <person name="Vollmers J."/>
            <person name="Rivas-Marin E."/>
            <person name="Kohn T."/>
            <person name="Peeters S.H."/>
            <person name="Heuer A."/>
            <person name="Rast P."/>
            <person name="Oberbeckmann S."/>
            <person name="Bunk B."/>
            <person name="Jeske O."/>
            <person name="Meyerdierks A."/>
            <person name="Storesund J.E."/>
            <person name="Kallscheuer N."/>
            <person name="Luecker S."/>
            <person name="Lage O.M."/>
            <person name="Pohl T."/>
            <person name="Merkel B.J."/>
            <person name="Hornburger P."/>
            <person name="Mueller R.-W."/>
            <person name="Bruemmer F."/>
            <person name="Labrenz M."/>
            <person name="Spormann A.M."/>
            <person name="Op den Camp H."/>
            <person name="Overmann J."/>
            <person name="Amann R."/>
            <person name="Jetten M.S.M."/>
            <person name="Mascher T."/>
            <person name="Medema M.H."/>
            <person name="Devos D.P."/>
            <person name="Kaster A.-K."/>
            <person name="Ovreas L."/>
            <person name="Rohde M."/>
            <person name="Galperin M.Y."/>
            <person name="Jogler C."/>
        </authorList>
    </citation>
    <scope>NUCLEOTIDE SEQUENCE [LARGE SCALE GENOMIC DNA]</scope>
    <source>
        <strain evidence="10 11">Mal52</strain>
    </source>
</reference>
<dbReference type="SMART" id="SM00220">
    <property type="entry name" value="S_TKc"/>
    <property type="match status" value="1"/>
</dbReference>
<feature type="domain" description="Protein kinase" evidence="9">
    <location>
        <begin position="102"/>
        <end position="399"/>
    </location>
</feature>
<feature type="transmembrane region" description="Helical" evidence="8">
    <location>
        <begin position="424"/>
        <end position="445"/>
    </location>
</feature>
<dbReference type="InterPro" id="IPR008271">
    <property type="entry name" value="Ser/Thr_kinase_AS"/>
</dbReference>
<dbReference type="AlphaFoldDB" id="A0A517ZYC5"/>
<gene>
    <name evidence="10" type="primary">pknB_23</name>
    <name evidence="10" type="ORF">Mal52_60090</name>
</gene>
<dbReference type="SUPFAM" id="SSF56112">
    <property type="entry name" value="Protein kinase-like (PK-like)"/>
    <property type="match status" value="1"/>
</dbReference>
<keyword evidence="4 5" id="KW-0067">ATP-binding</keyword>
<feature type="region of interest" description="Disordered" evidence="7">
    <location>
        <begin position="332"/>
        <end position="356"/>
    </location>
</feature>
<dbReference type="SMART" id="SM00028">
    <property type="entry name" value="TPR"/>
    <property type="match status" value="3"/>
</dbReference>
<evidence type="ECO:0000313" key="11">
    <source>
        <dbReference type="Proteomes" id="UP000319383"/>
    </source>
</evidence>
<dbReference type="PANTHER" id="PTHR43289:SF6">
    <property type="entry name" value="SERINE_THREONINE-PROTEIN KINASE NEKL-3"/>
    <property type="match status" value="1"/>
</dbReference>
<dbReference type="InterPro" id="IPR011009">
    <property type="entry name" value="Kinase-like_dom_sf"/>
</dbReference>
<dbReference type="GO" id="GO:0004674">
    <property type="term" value="F:protein serine/threonine kinase activity"/>
    <property type="evidence" value="ECO:0007669"/>
    <property type="project" value="UniProtKB-EC"/>
</dbReference>
<dbReference type="InterPro" id="IPR019734">
    <property type="entry name" value="TPR_rpt"/>
</dbReference>
<evidence type="ECO:0000256" key="3">
    <source>
        <dbReference type="ARBA" id="ARBA00022777"/>
    </source>
</evidence>
<evidence type="ECO:0000313" key="10">
    <source>
        <dbReference type="EMBL" id="QDU47478.1"/>
    </source>
</evidence>
<dbReference type="Gene3D" id="1.25.40.10">
    <property type="entry name" value="Tetratricopeptide repeat domain"/>
    <property type="match status" value="2"/>
</dbReference>
<keyword evidence="8" id="KW-0472">Membrane</keyword>
<dbReference type="InterPro" id="IPR011990">
    <property type="entry name" value="TPR-like_helical_dom_sf"/>
</dbReference>
<evidence type="ECO:0000256" key="7">
    <source>
        <dbReference type="SAM" id="MobiDB-lite"/>
    </source>
</evidence>
<evidence type="ECO:0000256" key="1">
    <source>
        <dbReference type="ARBA" id="ARBA00022679"/>
    </source>
</evidence>
<dbReference type="Gene3D" id="1.10.510.10">
    <property type="entry name" value="Transferase(Phosphotransferase) domain 1"/>
    <property type="match status" value="1"/>
</dbReference>
<keyword evidence="2 5" id="KW-0547">Nucleotide-binding</keyword>
<dbReference type="InterPro" id="IPR017441">
    <property type="entry name" value="Protein_kinase_ATP_BS"/>
</dbReference>
<feature type="region of interest" description="Disordered" evidence="7">
    <location>
        <begin position="621"/>
        <end position="651"/>
    </location>
</feature>
<dbReference type="PROSITE" id="PS50011">
    <property type="entry name" value="PROTEIN_KINASE_DOM"/>
    <property type="match status" value="1"/>
</dbReference>
<dbReference type="PROSITE" id="PS00108">
    <property type="entry name" value="PROTEIN_KINASE_ST"/>
    <property type="match status" value="1"/>
</dbReference>
<evidence type="ECO:0000256" key="6">
    <source>
        <dbReference type="SAM" id="Coils"/>
    </source>
</evidence>
<dbReference type="SUPFAM" id="SSF48452">
    <property type="entry name" value="TPR-like"/>
    <property type="match status" value="1"/>
</dbReference>
<keyword evidence="11" id="KW-1185">Reference proteome</keyword>
<dbReference type="CDD" id="cd14014">
    <property type="entry name" value="STKc_PknB_like"/>
    <property type="match status" value="1"/>
</dbReference>
<dbReference type="Pfam" id="PF00069">
    <property type="entry name" value="Pkinase"/>
    <property type="match status" value="1"/>
</dbReference>
<evidence type="ECO:0000259" key="9">
    <source>
        <dbReference type="PROSITE" id="PS50011"/>
    </source>
</evidence>
<dbReference type="GO" id="GO:0005524">
    <property type="term" value="F:ATP binding"/>
    <property type="evidence" value="ECO:0007669"/>
    <property type="project" value="UniProtKB-UniRule"/>
</dbReference>
<sequence length="788" mass="88872">MPADLEKSIFLSALDYDSVTDRDLYLSEACGENQPLREAVNELLVAYDQTDNVLDIEAGSQRLLQEQFKGAVEAVDLSSATYVPSQNSNEKPDCSGEIIGNYRLMEKIGEGGFGQVYVADQRKPVRRHVALKLLKPGMDSREVIARFEAERQALAMMDHHNIAQVFDAGTTEFGRPYFVMELVRGVPITDFCSLKQCSIHQRLELFINVCQAVQHAHQKGVIHRDLKPSNVLVTQHDAGPMVKVIDFGVAKALNEPMTDKTIYTRFAQMIGTPMYMSPEQAEMNAVDVDTRSDIYSLGVLLYELLTETTPFDQQRLSTASFDEMRRMIREEEPARPSARLTTLSRQTTAASSVRQSRAPAVASELSGDLDWVVMKALEKDRQRRYETAADLARDVQRYLDEQPVIARPPSTWYRFAKFTRRNKVVFTAATLIVLALVLGTVVSTWQAVRFKQAKTEADDLRREAVEFGERLKEANVLLDGARANADEQRWTEAFQQYTKATQLQPDHYLVWAGRGSLYARLGAWRAAAGDYAKALELGAPASNPSWWGVPQLLLYANDETSYEKICAAMSQQLAETADGSQVYFAVRSLCLKPQSVETSRALAHRMDELLMSQQEPGHRFFDHRGRDRKFRGSPPPRNLQPKMPFGLSGNPGPRGRMHKLIQYYTAGLAHYRAGNLERARKLLNKAIDREEGFGGHKIVYPVLALVYHELGRTDEANQALETAQESLNQWITELNDESGLRGPIPWFAVLECYIFFNEATLKLQHLQLPPDDRLAARESQAMQLLTTE</sequence>
<dbReference type="EMBL" id="CP036276">
    <property type="protein sequence ID" value="QDU47478.1"/>
    <property type="molecule type" value="Genomic_DNA"/>
</dbReference>
<dbReference type="PANTHER" id="PTHR43289">
    <property type="entry name" value="MITOGEN-ACTIVATED PROTEIN KINASE KINASE KINASE 20-RELATED"/>
    <property type="match status" value="1"/>
</dbReference>
<feature type="coiled-coil region" evidence="6">
    <location>
        <begin position="450"/>
        <end position="477"/>
    </location>
</feature>
<keyword evidence="1 10" id="KW-0808">Transferase</keyword>
<keyword evidence="8" id="KW-0812">Transmembrane</keyword>
<dbReference type="RefSeq" id="WP_145380288.1">
    <property type="nucleotide sequence ID" value="NZ_CP036276.1"/>
</dbReference>
<feature type="compositionally biased region" description="Polar residues" evidence="7">
    <location>
        <begin position="339"/>
        <end position="355"/>
    </location>
</feature>
<accession>A0A517ZYC5</accession>
<name>A0A517ZYC5_9PLAN</name>
<dbReference type="Gene3D" id="3.30.200.20">
    <property type="entry name" value="Phosphorylase Kinase, domain 1"/>
    <property type="match status" value="1"/>
</dbReference>
<dbReference type="InterPro" id="IPR000719">
    <property type="entry name" value="Prot_kinase_dom"/>
</dbReference>
<evidence type="ECO:0000256" key="5">
    <source>
        <dbReference type="PROSITE-ProRule" id="PRU10141"/>
    </source>
</evidence>
<evidence type="ECO:0000256" key="2">
    <source>
        <dbReference type="ARBA" id="ARBA00022741"/>
    </source>
</evidence>
<evidence type="ECO:0000256" key="4">
    <source>
        <dbReference type="ARBA" id="ARBA00022840"/>
    </source>
</evidence>
<dbReference type="EC" id="2.7.11.1" evidence="10"/>
<proteinExistence type="predicted"/>
<keyword evidence="6" id="KW-0175">Coiled coil</keyword>
<keyword evidence="8" id="KW-1133">Transmembrane helix</keyword>